<accession>A0A517PN99</accession>
<feature type="domain" description="Transposase IS116/IS110/IS902 C-terminal" evidence="3">
    <location>
        <begin position="193"/>
        <end position="276"/>
    </location>
</feature>
<dbReference type="Proteomes" id="UP000320421">
    <property type="component" value="Chromosome"/>
</dbReference>
<evidence type="ECO:0000313" key="6">
    <source>
        <dbReference type="EMBL" id="QDT20850.1"/>
    </source>
</evidence>
<evidence type="ECO:0000313" key="8">
    <source>
        <dbReference type="Proteomes" id="UP000320421"/>
    </source>
</evidence>
<feature type="domain" description="Transposase IS110-like N-terminal" evidence="2">
    <location>
        <begin position="9"/>
        <end position="150"/>
    </location>
</feature>
<dbReference type="RefSeq" id="WP_145181142.1">
    <property type="nucleotide sequence ID" value="NZ_CP036266.1"/>
</dbReference>
<dbReference type="InterPro" id="IPR047650">
    <property type="entry name" value="Transpos_IS110"/>
</dbReference>
<dbReference type="GO" id="GO:0004803">
    <property type="term" value="F:transposase activity"/>
    <property type="evidence" value="ECO:0007669"/>
    <property type="project" value="InterPro"/>
</dbReference>
<dbReference type="InterPro" id="IPR003346">
    <property type="entry name" value="Transposase_20"/>
</dbReference>
<dbReference type="NCBIfam" id="NF033542">
    <property type="entry name" value="transpos_IS110"/>
    <property type="match status" value="1"/>
</dbReference>
<evidence type="ECO:0000259" key="2">
    <source>
        <dbReference type="Pfam" id="PF01548"/>
    </source>
</evidence>
<name>A0A517PN99_9PLAN</name>
<gene>
    <name evidence="4" type="ORF">HG66A1_10440</name>
    <name evidence="5" type="ORF">HG66A1_23170</name>
    <name evidence="6" type="ORF">HG66A1_26400</name>
    <name evidence="7" type="ORF">HG66A1_58400</name>
</gene>
<protein>
    <submittedName>
        <fullName evidence="6">Transposase</fullName>
    </submittedName>
</protein>
<keyword evidence="1" id="KW-0175">Coiled coil</keyword>
<dbReference type="Pfam" id="PF01548">
    <property type="entry name" value="DEDD_Tnp_IS110"/>
    <property type="match status" value="1"/>
</dbReference>
<proteinExistence type="predicted"/>
<evidence type="ECO:0000313" key="4">
    <source>
        <dbReference type="EMBL" id="QDT19280.1"/>
    </source>
</evidence>
<evidence type="ECO:0000313" key="5">
    <source>
        <dbReference type="EMBL" id="QDT20531.1"/>
    </source>
</evidence>
<dbReference type="GO" id="GO:0003677">
    <property type="term" value="F:DNA binding"/>
    <property type="evidence" value="ECO:0007669"/>
    <property type="project" value="InterPro"/>
</dbReference>
<feature type="coiled-coil region" evidence="1">
    <location>
        <begin position="164"/>
        <end position="191"/>
    </location>
</feature>
<reference evidence="6 8" key="1">
    <citation type="submission" date="2019-02" db="EMBL/GenBank/DDBJ databases">
        <title>Deep-cultivation of Planctomycetes and their phenomic and genomic characterization uncovers novel biology.</title>
        <authorList>
            <person name="Wiegand S."/>
            <person name="Jogler M."/>
            <person name="Boedeker C."/>
            <person name="Pinto D."/>
            <person name="Vollmers J."/>
            <person name="Rivas-Marin E."/>
            <person name="Kohn T."/>
            <person name="Peeters S.H."/>
            <person name="Heuer A."/>
            <person name="Rast P."/>
            <person name="Oberbeckmann S."/>
            <person name="Bunk B."/>
            <person name="Jeske O."/>
            <person name="Meyerdierks A."/>
            <person name="Storesund J.E."/>
            <person name="Kallscheuer N."/>
            <person name="Luecker S."/>
            <person name="Lage O.M."/>
            <person name="Pohl T."/>
            <person name="Merkel B.J."/>
            <person name="Hornburger P."/>
            <person name="Mueller R.-W."/>
            <person name="Bruemmer F."/>
            <person name="Labrenz M."/>
            <person name="Spormann A.M."/>
            <person name="Op den Camp H."/>
            <person name="Overmann J."/>
            <person name="Amann R."/>
            <person name="Jetten M.S.M."/>
            <person name="Mascher T."/>
            <person name="Medema M.H."/>
            <person name="Devos D.P."/>
            <person name="Kaster A.-K."/>
            <person name="Ovreas L."/>
            <person name="Rohde M."/>
            <person name="Galperin M.Y."/>
            <person name="Jogler C."/>
        </authorList>
    </citation>
    <scope>NUCLEOTIDE SEQUENCE [LARGE SCALE GENOMIC DNA]</scope>
    <source>
        <strain evidence="6 8">HG66A1</strain>
    </source>
</reference>
<dbReference type="PANTHER" id="PTHR33055">
    <property type="entry name" value="TRANSPOSASE FOR INSERTION SEQUENCE ELEMENT IS1111A"/>
    <property type="match status" value="1"/>
</dbReference>
<dbReference type="EMBL" id="CP036266">
    <property type="protein sequence ID" value="QDT20531.1"/>
    <property type="molecule type" value="Genomic_DNA"/>
</dbReference>
<dbReference type="EMBL" id="CP036266">
    <property type="protein sequence ID" value="QDT24014.1"/>
    <property type="molecule type" value="Genomic_DNA"/>
</dbReference>
<dbReference type="OrthoDB" id="263899at2"/>
<dbReference type="Pfam" id="PF02371">
    <property type="entry name" value="Transposase_20"/>
    <property type="match status" value="1"/>
</dbReference>
<dbReference type="PANTHER" id="PTHR33055:SF13">
    <property type="entry name" value="TRANSPOSASE"/>
    <property type="match status" value="1"/>
</dbReference>
<dbReference type="GO" id="GO:0006313">
    <property type="term" value="P:DNA transposition"/>
    <property type="evidence" value="ECO:0007669"/>
    <property type="project" value="InterPro"/>
</dbReference>
<dbReference type="AlphaFoldDB" id="A0A517PN99"/>
<dbReference type="EMBL" id="CP036266">
    <property type="protein sequence ID" value="QDT19280.1"/>
    <property type="molecule type" value="Genomic_DNA"/>
</dbReference>
<dbReference type="InterPro" id="IPR002525">
    <property type="entry name" value="Transp_IS110-like_N"/>
</dbReference>
<sequence>MQQHNTDHVGIDISKSKFDTRISGRPKGSVYEYTPDGMKQFMQVLQKTQPKLICLEATGGLERKLVACLHKHGFPVAVVNPRQIRDFARAKNRLAKTDQIDAHTIMEFAQVMQPRITPLLTQVQQKMREFSARRQQVSKMIIQEQNRLETTPDREVAKMISDSIQFYKKQLKHIEKKLKELIDADEESRERSEILQSVPGVAGTTAALLISDLPELGSLNRKQIARLIGLAPTNRDSGTLRGKRTIGGGRVRIRNGLYMPTVTALNHNPRIKAFYKRLVENGKSKMVALVAAMRKLLIILNTMVKEGKKWEANVIKI</sequence>
<evidence type="ECO:0000256" key="1">
    <source>
        <dbReference type="SAM" id="Coils"/>
    </source>
</evidence>
<evidence type="ECO:0000313" key="7">
    <source>
        <dbReference type="EMBL" id="QDT24014.1"/>
    </source>
</evidence>
<dbReference type="EMBL" id="CP036266">
    <property type="protein sequence ID" value="QDT20850.1"/>
    <property type="molecule type" value="Genomic_DNA"/>
</dbReference>
<keyword evidence="8" id="KW-1185">Reference proteome</keyword>
<evidence type="ECO:0000259" key="3">
    <source>
        <dbReference type="Pfam" id="PF02371"/>
    </source>
</evidence>
<organism evidence="6 8">
    <name type="scientific">Gimesia chilikensis</name>
    <dbReference type="NCBI Taxonomy" id="2605989"/>
    <lineage>
        <taxon>Bacteria</taxon>
        <taxon>Pseudomonadati</taxon>
        <taxon>Planctomycetota</taxon>
        <taxon>Planctomycetia</taxon>
        <taxon>Planctomycetales</taxon>
        <taxon>Planctomycetaceae</taxon>
        <taxon>Gimesia</taxon>
    </lineage>
</organism>